<evidence type="ECO:0000313" key="1">
    <source>
        <dbReference type="EMBL" id="GAA5046901.1"/>
    </source>
</evidence>
<keyword evidence="2" id="KW-1185">Reference proteome</keyword>
<comment type="caution">
    <text evidence="1">The sequence shown here is derived from an EMBL/GenBank/DDBJ whole genome shotgun (WGS) entry which is preliminary data.</text>
</comment>
<name>A0ABP9K045_9NOCA</name>
<dbReference type="Proteomes" id="UP001500603">
    <property type="component" value="Unassembled WGS sequence"/>
</dbReference>
<gene>
    <name evidence="1" type="ORF">GCM10023318_12780</name>
</gene>
<organism evidence="1 2">
    <name type="scientific">Nocardia callitridis</name>
    <dbReference type="NCBI Taxonomy" id="648753"/>
    <lineage>
        <taxon>Bacteria</taxon>
        <taxon>Bacillati</taxon>
        <taxon>Actinomycetota</taxon>
        <taxon>Actinomycetes</taxon>
        <taxon>Mycobacteriales</taxon>
        <taxon>Nocardiaceae</taxon>
        <taxon>Nocardia</taxon>
    </lineage>
</organism>
<protein>
    <submittedName>
        <fullName evidence="1">Uncharacterized protein</fullName>
    </submittedName>
</protein>
<proteinExistence type="predicted"/>
<accession>A0ABP9K045</accession>
<sequence length="92" mass="9846">MHAGATVDHQDLARTWFAEGLLDQQIVLEAADGRDAAGKCRAAAEWDELCVTTADIGADLVGEVCGGDSILRFGHHTYFAAFAPCVLRRGSR</sequence>
<evidence type="ECO:0000313" key="2">
    <source>
        <dbReference type="Proteomes" id="UP001500603"/>
    </source>
</evidence>
<reference evidence="2" key="1">
    <citation type="journal article" date="2019" name="Int. J. Syst. Evol. Microbiol.">
        <title>The Global Catalogue of Microorganisms (GCM) 10K type strain sequencing project: providing services to taxonomists for standard genome sequencing and annotation.</title>
        <authorList>
            <consortium name="The Broad Institute Genomics Platform"/>
            <consortium name="The Broad Institute Genome Sequencing Center for Infectious Disease"/>
            <person name="Wu L."/>
            <person name="Ma J."/>
        </authorList>
    </citation>
    <scope>NUCLEOTIDE SEQUENCE [LARGE SCALE GENOMIC DNA]</scope>
    <source>
        <strain evidence="2">JCM 18298</strain>
    </source>
</reference>
<dbReference type="EMBL" id="BAABJM010000001">
    <property type="protein sequence ID" value="GAA5046901.1"/>
    <property type="molecule type" value="Genomic_DNA"/>
</dbReference>